<proteinExistence type="predicted"/>
<feature type="compositionally biased region" description="Basic and acidic residues" evidence="1">
    <location>
        <begin position="285"/>
        <end position="365"/>
    </location>
</feature>
<protein>
    <submittedName>
        <fullName evidence="2">Uncharacterized protein</fullName>
    </submittedName>
</protein>
<dbReference type="Proteomes" id="UP000219799">
    <property type="component" value="Chromosome 13"/>
</dbReference>
<accession>A0A1C3KF61</accession>
<dbReference type="Gene3D" id="1.25.10.10">
    <property type="entry name" value="Leucine-rich Repeat Variant"/>
    <property type="match status" value="1"/>
</dbReference>
<evidence type="ECO:0000313" key="3">
    <source>
        <dbReference type="Proteomes" id="UP000219799"/>
    </source>
</evidence>
<dbReference type="VEuPathDB" id="PlasmoDB:PmUG01_13036400"/>
<dbReference type="InterPro" id="IPR016024">
    <property type="entry name" value="ARM-type_fold"/>
</dbReference>
<reference evidence="2 3" key="1">
    <citation type="submission" date="2016-06" db="EMBL/GenBank/DDBJ databases">
        <authorList>
            <consortium name="Pathogen Informatics"/>
        </authorList>
    </citation>
    <scope>NUCLEOTIDE SEQUENCE [LARGE SCALE GENOMIC DNA]</scope>
    <source>
        <strain evidence="2">PmlGA01</strain>
    </source>
</reference>
<evidence type="ECO:0000313" key="2">
    <source>
        <dbReference type="EMBL" id="SBT72286.1"/>
    </source>
</evidence>
<name>A0A1C3KF61_PLAMA</name>
<dbReference type="SUPFAM" id="SSF48371">
    <property type="entry name" value="ARM repeat"/>
    <property type="match status" value="1"/>
</dbReference>
<dbReference type="InterPro" id="IPR011989">
    <property type="entry name" value="ARM-like"/>
</dbReference>
<sequence length="639" mass="74120">MAEIHVASSQTGILKPDSTNDNNDMKGYKFCNKRRVEHNYLLQTAEEEYNKNFKKINWHVNSGDVNSGDINSGDVNSGDVNSGDVNNLGETKLPELVINYYYEWDNIPTVTNLPYGLINKDKDMMLKRIKSNMKSVDSVENNFYVTNKKENTNFMYYQKSTIFYEQQLSQILSNIPSNEKAVSAVASNDRYNETDRNGNNIRSINDDKELGESIQSMVASIIHEDIMEYFLKIQEKGTKLRNSIMNTEWNVTNDKGVLNKVNLSHSRGTQDMIHLDFEKKIDRVNKEQKEDRDAREEIGEGTIKGKENEEDKVKGKKNEEDKVKGKENEEDKVKGKDNEEDKVKGKENEEDKVKGKDNEENKIEGNKNYCNNEKGKEQSSHLYDVEINWVHDFINLTNIQILAKNSNTFNKWENLESVLPNIINYCCSPRSCICKNSFLTIKHVCISLKEDKIHLCKFFVHIFPYIVKKLDIKNNFLNKCATNAIEEFMLHSSSNNDYEMLRLICSYSNSKNSSISKKLSYFVYLFIKNIPKKDIINFNLSNFAEPFLNFINAKLEETKKFIKKTLTLLLEYHGEDQIVLKFLTGIKNKQNLVILEKQIRNILKPPNTSEPLKKKYDTFHHFKSTKTMATFNKTSSFIR</sequence>
<evidence type="ECO:0000256" key="1">
    <source>
        <dbReference type="SAM" id="MobiDB-lite"/>
    </source>
</evidence>
<organism evidence="2 3">
    <name type="scientific">Plasmodium malariae</name>
    <dbReference type="NCBI Taxonomy" id="5858"/>
    <lineage>
        <taxon>Eukaryota</taxon>
        <taxon>Sar</taxon>
        <taxon>Alveolata</taxon>
        <taxon>Apicomplexa</taxon>
        <taxon>Aconoidasida</taxon>
        <taxon>Haemosporida</taxon>
        <taxon>Plasmodiidae</taxon>
        <taxon>Plasmodium</taxon>
        <taxon>Plasmodium (Plasmodium)</taxon>
    </lineage>
</organism>
<dbReference type="AlphaFoldDB" id="A0A1C3KF61"/>
<gene>
    <name evidence="2" type="primary">PmlGA01_130029800</name>
    <name evidence="2" type="ORF">PMLGA01_130029800</name>
</gene>
<dbReference type="EMBL" id="LT594501">
    <property type="protein sequence ID" value="SBT72286.1"/>
    <property type="molecule type" value="Genomic_DNA"/>
</dbReference>
<feature type="region of interest" description="Disordered" evidence="1">
    <location>
        <begin position="285"/>
        <end position="372"/>
    </location>
</feature>